<dbReference type="PROSITE" id="PS50977">
    <property type="entry name" value="HTH_TETR_2"/>
    <property type="match status" value="1"/>
</dbReference>
<evidence type="ECO:0000256" key="1">
    <source>
        <dbReference type="ARBA" id="ARBA00023015"/>
    </source>
</evidence>
<dbReference type="InterPro" id="IPR009057">
    <property type="entry name" value="Homeodomain-like_sf"/>
</dbReference>
<dbReference type="InterPro" id="IPR023772">
    <property type="entry name" value="DNA-bd_HTH_TetR-type_CS"/>
</dbReference>
<keyword evidence="2" id="KW-0238">DNA-binding</keyword>
<reference evidence="5" key="1">
    <citation type="submission" date="2018-05" db="EMBL/GenBank/DDBJ databases">
        <authorList>
            <person name="Lanie J.A."/>
            <person name="Ng W.-L."/>
            <person name="Kazmierczak K.M."/>
            <person name="Andrzejewski T.M."/>
            <person name="Davidsen T.M."/>
            <person name="Wayne K.J."/>
            <person name="Tettelin H."/>
            <person name="Glass J.I."/>
            <person name="Rusch D."/>
            <person name="Podicherti R."/>
            <person name="Tsui H.-C.T."/>
            <person name="Winkler M.E."/>
        </authorList>
    </citation>
    <scope>NUCLEOTIDE SEQUENCE</scope>
</reference>
<dbReference type="PANTHER" id="PTHR30055:SF234">
    <property type="entry name" value="HTH-TYPE TRANSCRIPTIONAL REGULATOR BETI"/>
    <property type="match status" value="1"/>
</dbReference>
<gene>
    <name evidence="5" type="ORF">METZ01_LOCUS411618</name>
</gene>
<proteinExistence type="predicted"/>
<feature type="domain" description="HTH tetR-type" evidence="4">
    <location>
        <begin position="10"/>
        <end position="70"/>
    </location>
</feature>
<dbReference type="Gene3D" id="1.10.357.10">
    <property type="entry name" value="Tetracycline Repressor, domain 2"/>
    <property type="match status" value="1"/>
</dbReference>
<evidence type="ECO:0000256" key="2">
    <source>
        <dbReference type="ARBA" id="ARBA00023125"/>
    </source>
</evidence>
<evidence type="ECO:0000256" key="3">
    <source>
        <dbReference type="ARBA" id="ARBA00023163"/>
    </source>
</evidence>
<evidence type="ECO:0000259" key="4">
    <source>
        <dbReference type="PROSITE" id="PS50977"/>
    </source>
</evidence>
<name>A0A382WJH8_9ZZZZ</name>
<dbReference type="Pfam" id="PF00440">
    <property type="entry name" value="TetR_N"/>
    <property type="match status" value="1"/>
</dbReference>
<dbReference type="PANTHER" id="PTHR30055">
    <property type="entry name" value="HTH-TYPE TRANSCRIPTIONAL REGULATOR RUTR"/>
    <property type="match status" value="1"/>
</dbReference>
<organism evidence="5">
    <name type="scientific">marine metagenome</name>
    <dbReference type="NCBI Taxonomy" id="408172"/>
    <lineage>
        <taxon>unclassified sequences</taxon>
        <taxon>metagenomes</taxon>
        <taxon>ecological metagenomes</taxon>
    </lineage>
</organism>
<sequence length="207" mass="23587">MSGLRTRQKEKRRDAILQAAQSRFLKKGYDKTSIDEIAADAEVSVPTLYRYFSSKSELLLGLQRLDLDRISKHGQRVLSDPPDDPVDALTQLIIEQNSDVFESVPGSHDLALWRVVVSEAIRNPESLGRAYVVGDDILSRQIEIMLNILQRRKQVRADADLRKIAELIDFIAHGYFRVRLMGTEISNEEIRASIRAHIESIYWGIAK</sequence>
<dbReference type="EMBL" id="UINC01160233">
    <property type="protein sequence ID" value="SVD58764.1"/>
    <property type="molecule type" value="Genomic_DNA"/>
</dbReference>
<protein>
    <recommendedName>
        <fullName evidence="4">HTH tetR-type domain-containing protein</fullName>
    </recommendedName>
</protein>
<keyword evidence="1" id="KW-0805">Transcription regulation</keyword>
<accession>A0A382WJH8</accession>
<dbReference type="SUPFAM" id="SSF46689">
    <property type="entry name" value="Homeodomain-like"/>
    <property type="match status" value="1"/>
</dbReference>
<keyword evidence="3" id="KW-0804">Transcription</keyword>
<dbReference type="PROSITE" id="PS01081">
    <property type="entry name" value="HTH_TETR_1"/>
    <property type="match status" value="1"/>
</dbReference>
<dbReference type="FunFam" id="1.10.10.60:FF:000141">
    <property type="entry name" value="TetR family transcriptional regulator"/>
    <property type="match status" value="1"/>
</dbReference>
<dbReference type="AlphaFoldDB" id="A0A382WJH8"/>
<evidence type="ECO:0000313" key="5">
    <source>
        <dbReference type="EMBL" id="SVD58764.1"/>
    </source>
</evidence>
<dbReference type="InterPro" id="IPR001647">
    <property type="entry name" value="HTH_TetR"/>
</dbReference>
<dbReference type="PRINTS" id="PR00455">
    <property type="entry name" value="HTHTETR"/>
</dbReference>
<dbReference type="GO" id="GO:0003700">
    <property type="term" value="F:DNA-binding transcription factor activity"/>
    <property type="evidence" value="ECO:0007669"/>
    <property type="project" value="TreeGrafter"/>
</dbReference>
<dbReference type="InterPro" id="IPR050109">
    <property type="entry name" value="HTH-type_TetR-like_transc_reg"/>
</dbReference>
<dbReference type="GO" id="GO:0000976">
    <property type="term" value="F:transcription cis-regulatory region binding"/>
    <property type="evidence" value="ECO:0007669"/>
    <property type="project" value="TreeGrafter"/>
</dbReference>